<dbReference type="EMBL" id="CAJVCH010227277">
    <property type="protein sequence ID" value="CAG7732240.1"/>
    <property type="molecule type" value="Genomic_DNA"/>
</dbReference>
<evidence type="ECO:0000256" key="1">
    <source>
        <dbReference type="SAM" id="Phobius"/>
    </source>
</evidence>
<protein>
    <submittedName>
        <fullName evidence="2">Uncharacterized protein</fullName>
    </submittedName>
</protein>
<keyword evidence="1" id="KW-0812">Transmembrane</keyword>
<keyword evidence="3" id="KW-1185">Reference proteome</keyword>
<proteinExistence type="predicted"/>
<comment type="caution">
    <text evidence="2">The sequence shown here is derived from an EMBL/GenBank/DDBJ whole genome shotgun (WGS) entry which is preliminary data.</text>
</comment>
<sequence length="172" mass="19861">MDAMLCAFSFVYIVGILLAEFYVSICTRITLIWRSIIIATGSTERANGVIDVDKTVFAEIVHSVLTFHRCFKIFGYFTYNQVHESRVKLADAYSDFKVNATAIVDIQWEGATKRFLEWRWKFSARNLFKVDRNLVRLVFGTVFTYFIIVYNLKLDGEEACPAKLKIQKNNTA</sequence>
<keyword evidence="1" id="KW-1133">Transmembrane helix</keyword>
<evidence type="ECO:0000313" key="3">
    <source>
        <dbReference type="Proteomes" id="UP000708208"/>
    </source>
</evidence>
<keyword evidence="1" id="KW-0472">Membrane</keyword>
<name>A0A8J2K3L6_9HEXA</name>
<feature type="transmembrane region" description="Helical" evidence="1">
    <location>
        <begin position="6"/>
        <end position="25"/>
    </location>
</feature>
<dbReference type="AlphaFoldDB" id="A0A8J2K3L6"/>
<organism evidence="2 3">
    <name type="scientific">Allacma fusca</name>
    <dbReference type="NCBI Taxonomy" id="39272"/>
    <lineage>
        <taxon>Eukaryota</taxon>
        <taxon>Metazoa</taxon>
        <taxon>Ecdysozoa</taxon>
        <taxon>Arthropoda</taxon>
        <taxon>Hexapoda</taxon>
        <taxon>Collembola</taxon>
        <taxon>Symphypleona</taxon>
        <taxon>Sminthuridae</taxon>
        <taxon>Allacma</taxon>
    </lineage>
</organism>
<accession>A0A8J2K3L6</accession>
<feature type="transmembrane region" description="Helical" evidence="1">
    <location>
        <begin position="134"/>
        <end position="152"/>
    </location>
</feature>
<gene>
    <name evidence="2" type="ORF">AFUS01_LOCUS20765</name>
</gene>
<dbReference type="Proteomes" id="UP000708208">
    <property type="component" value="Unassembled WGS sequence"/>
</dbReference>
<evidence type="ECO:0000313" key="2">
    <source>
        <dbReference type="EMBL" id="CAG7732240.1"/>
    </source>
</evidence>
<reference evidence="2" key="1">
    <citation type="submission" date="2021-06" db="EMBL/GenBank/DDBJ databases">
        <authorList>
            <person name="Hodson N. C."/>
            <person name="Mongue J. A."/>
            <person name="Jaron S. K."/>
        </authorList>
    </citation>
    <scope>NUCLEOTIDE SEQUENCE</scope>
</reference>